<evidence type="ECO:0000313" key="5">
    <source>
        <dbReference type="EMBL" id="NMJ40835.1"/>
    </source>
</evidence>
<keyword evidence="6" id="KW-1185">Reference proteome</keyword>
<dbReference type="Pfam" id="PF07729">
    <property type="entry name" value="FCD"/>
    <property type="match status" value="1"/>
</dbReference>
<dbReference type="InterPro" id="IPR008920">
    <property type="entry name" value="TF_FadR/GntR_C"/>
</dbReference>
<dbReference type="PANTHER" id="PTHR43537:SF49">
    <property type="entry name" value="TRANSCRIPTIONAL REGULATORY PROTEIN"/>
    <property type="match status" value="1"/>
</dbReference>
<dbReference type="InterPro" id="IPR011711">
    <property type="entry name" value="GntR_C"/>
</dbReference>
<dbReference type="SUPFAM" id="SSF46785">
    <property type="entry name" value="Winged helix' DNA-binding domain"/>
    <property type="match status" value="1"/>
</dbReference>
<dbReference type="PROSITE" id="PS50949">
    <property type="entry name" value="HTH_GNTR"/>
    <property type="match status" value="1"/>
</dbReference>
<dbReference type="CDD" id="cd07377">
    <property type="entry name" value="WHTH_GntR"/>
    <property type="match status" value="1"/>
</dbReference>
<dbReference type="SUPFAM" id="SSF48008">
    <property type="entry name" value="GntR ligand-binding domain-like"/>
    <property type="match status" value="1"/>
</dbReference>
<reference evidence="5 6" key="1">
    <citation type="submission" date="2020-03" db="EMBL/GenBank/DDBJ databases">
        <authorList>
            <person name="Sun Q."/>
        </authorList>
    </citation>
    <scope>NUCLEOTIDE SEQUENCE [LARGE SCALE GENOMIC DNA]</scope>
    <source>
        <strain evidence="5 6">JC162</strain>
    </source>
</reference>
<dbReference type="GO" id="GO:0003700">
    <property type="term" value="F:DNA-binding transcription factor activity"/>
    <property type="evidence" value="ECO:0007669"/>
    <property type="project" value="InterPro"/>
</dbReference>
<protein>
    <submittedName>
        <fullName evidence="5">GntR family transcriptional regulator</fullName>
    </submittedName>
</protein>
<evidence type="ECO:0000256" key="1">
    <source>
        <dbReference type="ARBA" id="ARBA00023015"/>
    </source>
</evidence>
<dbReference type="SMART" id="SM00345">
    <property type="entry name" value="HTH_GNTR"/>
    <property type="match status" value="1"/>
</dbReference>
<dbReference type="InterPro" id="IPR036388">
    <property type="entry name" value="WH-like_DNA-bd_sf"/>
</dbReference>
<dbReference type="Gene3D" id="1.10.10.10">
    <property type="entry name" value="Winged helix-like DNA-binding domain superfamily/Winged helix DNA-binding domain"/>
    <property type="match status" value="1"/>
</dbReference>
<dbReference type="PANTHER" id="PTHR43537">
    <property type="entry name" value="TRANSCRIPTIONAL REGULATOR, GNTR FAMILY"/>
    <property type="match status" value="1"/>
</dbReference>
<gene>
    <name evidence="5" type="ORF">GWK16_06255</name>
</gene>
<dbReference type="GO" id="GO:0003677">
    <property type="term" value="F:DNA binding"/>
    <property type="evidence" value="ECO:0007669"/>
    <property type="project" value="UniProtKB-KW"/>
</dbReference>
<organism evidence="5 6">
    <name type="scientific">Neoroseomonas marina</name>
    <dbReference type="NCBI Taxonomy" id="1232220"/>
    <lineage>
        <taxon>Bacteria</taxon>
        <taxon>Pseudomonadati</taxon>
        <taxon>Pseudomonadota</taxon>
        <taxon>Alphaproteobacteria</taxon>
        <taxon>Acetobacterales</taxon>
        <taxon>Acetobacteraceae</taxon>
        <taxon>Neoroseomonas</taxon>
    </lineage>
</organism>
<dbReference type="InterPro" id="IPR036390">
    <property type="entry name" value="WH_DNA-bd_sf"/>
</dbReference>
<dbReference type="AlphaFoldDB" id="A0A848EC25"/>
<evidence type="ECO:0000259" key="4">
    <source>
        <dbReference type="PROSITE" id="PS50949"/>
    </source>
</evidence>
<dbReference type="Proteomes" id="UP000548582">
    <property type="component" value="Unassembled WGS sequence"/>
</dbReference>
<evidence type="ECO:0000256" key="3">
    <source>
        <dbReference type="ARBA" id="ARBA00023163"/>
    </source>
</evidence>
<comment type="caution">
    <text evidence="5">The sequence shown here is derived from an EMBL/GenBank/DDBJ whole genome shotgun (WGS) entry which is preliminary data.</text>
</comment>
<dbReference type="Gene3D" id="1.20.120.530">
    <property type="entry name" value="GntR ligand-binding domain-like"/>
    <property type="match status" value="1"/>
</dbReference>
<evidence type="ECO:0000313" key="6">
    <source>
        <dbReference type="Proteomes" id="UP000548582"/>
    </source>
</evidence>
<feature type="domain" description="HTH gntR-type" evidence="4">
    <location>
        <begin position="20"/>
        <end position="87"/>
    </location>
</feature>
<dbReference type="SMART" id="SM00895">
    <property type="entry name" value="FCD"/>
    <property type="match status" value="1"/>
</dbReference>
<name>A0A848EC25_9PROT</name>
<sequence>MTAPMPLDHDAPAPPAEIRPTRAHALAAALADSITSGALPPGTPLEEERLAAAHGVSRTPVREALRLLAATGLVEQRPRRGAVVSRPDPRRLAEMFQAMAELEAACAALCARAMDRRARSRLAARHAAMAAMAAAGDLRAYKAANVAFHEALYAGAGNGYLAELAQATRLRLAPFRAAQLGGPDRLGASHAEHGAIVGAILAGDAAGAAHAVRLHLSATEGAWGLMAGQPPMLMD</sequence>
<keyword evidence="1" id="KW-0805">Transcription regulation</keyword>
<evidence type="ECO:0000256" key="2">
    <source>
        <dbReference type="ARBA" id="ARBA00023125"/>
    </source>
</evidence>
<dbReference type="Pfam" id="PF00392">
    <property type="entry name" value="GntR"/>
    <property type="match status" value="1"/>
</dbReference>
<proteinExistence type="predicted"/>
<keyword evidence="2" id="KW-0238">DNA-binding</keyword>
<accession>A0A848EC25</accession>
<dbReference type="InterPro" id="IPR000524">
    <property type="entry name" value="Tscrpt_reg_HTH_GntR"/>
</dbReference>
<keyword evidence="3" id="KW-0804">Transcription</keyword>
<dbReference type="EMBL" id="JABBKX010000002">
    <property type="protein sequence ID" value="NMJ40835.1"/>
    <property type="molecule type" value="Genomic_DNA"/>
</dbReference>